<feature type="region of interest" description="Disordered" evidence="1">
    <location>
        <begin position="1"/>
        <end position="75"/>
    </location>
</feature>
<evidence type="ECO:0000256" key="1">
    <source>
        <dbReference type="SAM" id="MobiDB-lite"/>
    </source>
</evidence>
<dbReference type="AlphaFoldDB" id="A0A7C8KAA2"/>
<dbReference type="OrthoDB" id="5388291at2759"/>
<proteinExistence type="predicted"/>
<protein>
    <submittedName>
        <fullName evidence="2">Uncharacterized protein</fullName>
    </submittedName>
</protein>
<feature type="compositionally biased region" description="Polar residues" evidence="1">
    <location>
        <begin position="144"/>
        <end position="156"/>
    </location>
</feature>
<reference evidence="2 3" key="1">
    <citation type="submission" date="2019-06" db="EMBL/GenBank/DDBJ databases">
        <authorList>
            <person name="Palmer J.M."/>
        </authorList>
    </citation>
    <scope>NUCLEOTIDE SEQUENCE [LARGE SCALE GENOMIC DNA]</scope>
    <source>
        <strain evidence="2 3">TWF102</strain>
    </source>
</reference>
<feature type="compositionally biased region" description="Low complexity" evidence="1">
    <location>
        <begin position="160"/>
        <end position="169"/>
    </location>
</feature>
<dbReference type="EMBL" id="WIQW01000025">
    <property type="protein sequence ID" value="KAF3100678.1"/>
    <property type="molecule type" value="Genomic_DNA"/>
</dbReference>
<feature type="compositionally biased region" description="Polar residues" evidence="1">
    <location>
        <begin position="14"/>
        <end position="37"/>
    </location>
</feature>
<evidence type="ECO:0000313" key="2">
    <source>
        <dbReference type="EMBL" id="KAF3100678.1"/>
    </source>
</evidence>
<gene>
    <name evidence="2" type="ORF">TWF102_005059</name>
</gene>
<accession>A0A7C8KAA2</accession>
<evidence type="ECO:0000313" key="3">
    <source>
        <dbReference type="Proteomes" id="UP000475325"/>
    </source>
</evidence>
<dbReference type="Proteomes" id="UP000475325">
    <property type="component" value="Unassembled WGS sequence"/>
</dbReference>
<feature type="compositionally biased region" description="Basic residues" evidence="1">
    <location>
        <begin position="53"/>
        <end position="62"/>
    </location>
</feature>
<sequence>MLSEHSKMKHSRTGSRSSSPPLQRSEPMNSAPRNLQPNERLMLSNDPQLSSRVQRRPQRPRQPRPSNRNVFTSLNREVPVNERLFSQAQTIAETMEVQPSARSLREDQIDMTYALARYLNSARNTRKSTSKTLDLSRWEASTPTLSIPQGASSAYPQGQLGTLSTGPTSPTLSHQQAFVYSPDRIITYAGAQFVGEDMIDEDTEDET</sequence>
<name>A0A7C8KAA2_ORBOL</name>
<comment type="caution">
    <text evidence="2">The sequence shown here is derived from an EMBL/GenBank/DDBJ whole genome shotgun (WGS) entry which is preliminary data.</text>
</comment>
<organism evidence="2 3">
    <name type="scientific">Orbilia oligospora</name>
    <name type="common">Nematode-trapping fungus</name>
    <name type="synonym">Arthrobotrys oligospora</name>
    <dbReference type="NCBI Taxonomy" id="2813651"/>
    <lineage>
        <taxon>Eukaryota</taxon>
        <taxon>Fungi</taxon>
        <taxon>Dikarya</taxon>
        <taxon>Ascomycota</taxon>
        <taxon>Pezizomycotina</taxon>
        <taxon>Orbiliomycetes</taxon>
        <taxon>Orbiliales</taxon>
        <taxon>Orbiliaceae</taxon>
        <taxon>Orbilia</taxon>
    </lineage>
</organism>
<feature type="region of interest" description="Disordered" evidence="1">
    <location>
        <begin position="144"/>
        <end position="169"/>
    </location>
</feature>